<dbReference type="SMART" id="SM00260">
    <property type="entry name" value="CheW"/>
    <property type="match status" value="1"/>
</dbReference>
<gene>
    <name evidence="2" type="ORF">NZD86_20915</name>
</gene>
<dbReference type="Gene3D" id="2.30.30.40">
    <property type="entry name" value="SH3 Domains"/>
    <property type="match status" value="1"/>
</dbReference>
<sequence length="148" mass="15937">MSQYIIFELGEEKYAVEVLTVKSIEPLVRTTPVPGTKEFVKGLMNLRGEFVPVIDARQLLGMEAIEPTKESRVIVADIDGVVCGLLVDSATTVIDISDESIQSTPQMGEGAHNDYLSGVINLDGSVIAIFNVGEIVKQEATEATEVAI</sequence>
<dbReference type="SUPFAM" id="SSF50341">
    <property type="entry name" value="CheW-like"/>
    <property type="match status" value="1"/>
</dbReference>
<evidence type="ECO:0000313" key="2">
    <source>
        <dbReference type="EMBL" id="WAH36612.1"/>
    </source>
</evidence>
<keyword evidence="3" id="KW-1185">Reference proteome</keyword>
<feature type="domain" description="CheW-like" evidence="1">
    <location>
        <begin position="1"/>
        <end position="141"/>
    </location>
</feature>
<dbReference type="PANTHER" id="PTHR22617">
    <property type="entry name" value="CHEMOTAXIS SENSOR HISTIDINE KINASE-RELATED"/>
    <property type="match status" value="1"/>
</dbReference>
<dbReference type="Gene3D" id="2.40.50.180">
    <property type="entry name" value="CheA-289, Domain 4"/>
    <property type="match status" value="1"/>
</dbReference>
<dbReference type="PANTHER" id="PTHR22617:SF23">
    <property type="entry name" value="CHEMOTAXIS PROTEIN CHEW"/>
    <property type="match status" value="1"/>
</dbReference>
<dbReference type="Pfam" id="PF01584">
    <property type="entry name" value="CheW"/>
    <property type="match status" value="1"/>
</dbReference>
<accession>A0ABY6Z155</accession>
<reference evidence="2" key="1">
    <citation type="submission" date="2022-08" db="EMBL/GenBank/DDBJ databases">
        <title>Alicyclobacillus dauci DSM2870, complete genome.</title>
        <authorList>
            <person name="Wang Q."/>
            <person name="Cai R."/>
            <person name="Wang Z."/>
        </authorList>
    </citation>
    <scope>NUCLEOTIDE SEQUENCE</scope>
    <source>
        <strain evidence="2">DSM 28700</strain>
    </source>
</reference>
<organism evidence="2 3">
    <name type="scientific">Alicyclobacillus dauci</name>
    <dbReference type="NCBI Taxonomy" id="1475485"/>
    <lineage>
        <taxon>Bacteria</taxon>
        <taxon>Bacillati</taxon>
        <taxon>Bacillota</taxon>
        <taxon>Bacilli</taxon>
        <taxon>Bacillales</taxon>
        <taxon>Alicyclobacillaceae</taxon>
        <taxon>Alicyclobacillus</taxon>
    </lineage>
</organism>
<dbReference type="Proteomes" id="UP001164803">
    <property type="component" value="Chromosome"/>
</dbReference>
<dbReference type="InterPro" id="IPR036061">
    <property type="entry name" value="CheW-like_dom_sf"/>
</dbReference>
<proteinExistence type="predicted"/>
<dbReference type="PROSITE" id="PS50851">
    <property type="entry name" value="CHEW"/>
    <property type="match status" value="1"/>
</dbReference>
<protein>
    <submittedName>
        <fullName evidence="2">Chemotaxis protein CheW</fullName>
    </submittedName>
</protein>
<dbReference type="EMBL" id="CP104064">
    <property type="protein sequence ID" value="WAH36612.1"/>
    <property type="molecule type" value="Genomic_DNA"/>
</dbReference>
<dbReference type="InterPro" id="IPR039315">
    <property type="entry name" value="CheW"/>
</dbReference>
<evidence type="ECO:0000313" key="3">
    <source>
        <dbReference type="Proteomes" id="UP001164803"/>
    </source>
</evidence>
<name>A0ABY6Z155_9BACL</name>
<dbReference type="RefSeq" id="WP_268043969.1">
    <property type="nucleotide sequence ID" value="NZ_CP104064.1"/>
</dbReference>
<evidence type="ECO:0000259" key="1">
    <source>
        <dbReference type="PROSITE" id="PS50851"/>
    </source>
</evidence>
<dbReference type="InterPro" id="IPR002545">
    <property type="entry name" value="CheW-lke_dom"/>
</dbReference>